<dbReference type="Proteomes" id="UP001341840">
    <property type="component" value="Unassembled WGS sequence"/>
</dbReference>
<evidence type="ECO:0000313" key="2">
    <source>
        <dbReference type="EMBL" id="MED6182930.1"/>
    </source>
</evidence>
<reference evidence="2 3" key="1">
    <citation type="journal article" date="2023" name="Plants (Basel)">
        <title>Bridging the Gap: Combining Genomics and Transcriptomics Approaches to Understand Stylosanthes scabra, an Orphan Legume from the Brazilian Caatinga.</title>
        <authorList>
            <person name="Ferreira-Neto J.R.C."/>
            <person name="da Silva M.D."/>
            <person name="Binneck E."/>
            <person name="de Melo N.F."/>
            <person name="da Silva R.H."/>
            <person name="de Melo A.L.T.M."/>
            <person name="Pandolfi V."/>
            <person name="Bustamante F.O."/>
            <person name="Brasileiro-Vidal A.C."/>
            <person name="Benko-Iseppon A.M."/>
        </authorList>
    </citation>
    <scope>NUCLEOTIDE SEQUENCE [LARGE SCALE GENOMIC DNA]</scope>
    <source>
        <tissue evidence="2">Leaves</tissue>
    </source>
</reference>
<comment type="caution">
    <text evidence="2">The sequence shown here is derived from an EMBL/GenBank/DDBJ whole genome shotgun (WGS) entry which is preliminary data.</text>
</comment>
<name>A0ABU6WEJ0_9FABA</name>
<feature type="region of interest" description="Disordered" evidence="1">
    <location>
        <begin position="36"/>
        <end position="69"/>
    </location>
</feature>
<protein>
    <recommendedName>
        <fullName evidence="4">Transposase MuDR plant domain-containing protein</fullName>
    </recommendedName>
</protein>
<keyword evidence="3" id="KW-1185">Reference proteome</keyword>
<evidence type="ECO:0000313" key="3">
    <source>
        <dbReference type="Proteomes" id="UP001341840"/>
    </source>
</evidence>
<dbReference type="EMBL" id="JASCZI010181392">
    <property type="protein sequence ID" value="MED6182930.1"/>
    <property type="molecule type" value="Genomic_DNA"/>
</dbReference>
<organism evidence="2 3">
    <name type="scientific">Stylosanthes scabra</name>
    <dbReference type="NCBI Taxonomy" id="79078"/>
    <lineage>
        <taxon>Eukaryota</taxon>
        <taxon>Viridiplantae</taxon>
        <taxon>Streptophyta</taxon>
        <taxon>Embryophyta</taxon>
        <taxon>Tracheophyta</taxon>
        <taxon>Spermatophyta</taxon>
        <taxon>Magnoliopsida</taxon>
        <taxon>eudicotyledons</taxon>
        <taxon>Gunneridae</taxon>
        <taxon>Pentapetalae</taxon>
        <taxon>rosids</taxon>
        <taxon>fabids</taxon>
        <taxon>Fabales</taxon>
        <taxon>Fabaceae</taxon>
        <taxon>Papilionoideae</taxon>
        <taxon>50 kb inversion clade</taxon>
        <taxon>dalbergioids sensu lato</taxon>
        <taxon>Dalbergieae</taxon>
        <taxon>Pterocarpus clade</taxon>
        <taxon>Stylosanthes</taxon>
    </lineage>
</organism>
<evidence type="ECO:0000256" key="1">
    <source>
        <dbReference type="SAM" id="MobiDB-lite"/>
    </source>
</evidence>
<gene>
    <name evidence="2" type="ORF">PIB30_033247</name>
</gene>
<evidence type="ECO:0008006" key="4">
    <source>
        <dbReference type="Google" id="ProtNLM"/>
    </source>
</evidence>
<accession>A0ABU6WEJ0</accession>
<proteinExistence type="predicted"/>
<sequence>MNFLVEVGKICSPCAPPIAATPVHIAEPSVPDVEMKMDNTESESDYVPTSESPSDGPVDDEHIPDNPAIGHPIPRLADVPCFFQQLHLDEIAIVDPLKVDLADDYNTDGGAEFRVGDRMRSREVVHTAVKNYSIQKNAKYMVVESDRIKYHCRWGS</sequence>